<evidence type="ECO:0000256" key="6">
    <source>
        <dbReference type="SAM" id="SignalP"/>
    </source>
</evidence>
<dbReference type="GO" id="GO:0004222">
    <property type="term" value="F:metalloendopeptidase activity"/>
    <property type="evidence" value="ECO:0007669"/>
    <property type="project" value="InterPro"/>
</dbReference>
<dbReference type="SMART" id="SM00235">
    <property type="entry name" value="ZnMc"/>
    <property type="match status" value="1"/>
</dbReference>
<dbReference type="AlphaFoldDB" id="A0A371K413"/>
<keyword evidence="2" id="KW-0479">Metal-binding</keyword>
<feature type="signal peptide" evidence="6">
    <location>
        <begin position="1"/>
        <end position="23"/>
    </location>
</feature>
<dbReference type="GO" id="GO:0031012">
    <property type="term" value="C:extracellular matrix"/>
    <property type="evidence" value="ECO:0007669"/>
    <property type="project" value="InterPro"/>
</dbReference>
<dbReference type="CDD" id="cd04279">
    <property type="entry name" value="ZnMc_MMP_like_1"/>
    <property type="match status" value="1"/>
</dbReference>
<evidence type="ECO:0000256" key="2">
    <source>
        <dbReference type="ARBA" id="ARBA00022723"/>
    </source>
</evidence>
<name>A0A371K413_9GAMM</name>
<keyword evidence="4" id="KW-0862">Zinc</keyword>
<feature type="compositionally biased region" description="Pro residues" evidence="5">
    <location>
        <begin position="32"/>
        <end position="45"/>
    </location>
</feature>
<keyword evidence="3" id="KW-0378">Hydrolase</keyword>
<evidence type="ECO:0000259" key="7">
    <source>
        <dbReference type="SMART" id="SM00235"/>
    </source>
</evidence>
<evidence type="ECO:0000313" key="8">
    <source>
        <dbReference type="EMBL" id="RDZ28587.1"/>
    </source>
</evidence>
<proteinExistence type="predicted"/>
<dbReference type="Gene3D" id="3.40.390.10">
    <property type="entry name" value="Collagenase (Catalytic Domain)"/>
    <property type="match status" value="1"/>
</dbReference>
<sequence length="467" mass="50458">MKSAPSLSLPLALALAAVLTAPACKRQEAPQPVAPAPEPTPEPPPITLKIRPASGAVEASEANVAKTKEQIAESAQKMREQWIGKSFEDFEKAVYREPGENGKYIVNGDIAFADRKHLEEFFDHLQDSANGVAGGKLVVNRIGGEGEPAGLAVATFNGRADVWNSGNKKRLTYCVSTGFGARHAAVVADMEAAGRAWEEAADVDFVYLPAQNGNCTASNPGVVFDVRPVNVDGNYLARAFFPSDQRRDRNVLIDESAFQLDPADKLKLVGILRHELGHALGWRHEQTRPEAGTCFEDSDYIPVTDYDRFSVMHYPHCNGGGDWSLTLTAADKAGAGCIYGKGSNNPENLGACRFRMPDVASGSAASETFAAQTVAKGAMKHYGPFRVKPGSLLEVRLSGAGATPGDPDLYVDFTRKPELNRWVCRPYLSRADEVCELQVPSNRSEVFVAVRGYTAANFGLQVNYVKP</sequence>
<evidence type="ECO:0000256" key="1">
    <source>
        <dbReference type="ARBA" id="ARBA00022670"/>
    </source>
</evidence>
<dbReference type="GO" id="GO:0006508">
    <property type="term" value="P:proteolysis"/>
    <property type="evidence" value="ECO:0007669"/>
    <property type="project" value="UniProtKB-KW"/>
</dbReference>
<dbReference type="InterPro" id="IPR006026">
    <property type="entry name" value="Peptidase_Metallo"/>
</dbReference>
<reference evidence="8 9" key="1">
    <citation type="submission" date="2018-08" db="EMBL/GenBank/DDBJ databases">
        <title>Lysobacter sp. zong2l5, whole genome shotgun sequence.</title>
        <authorList>
            <person name="Zhang X."/>
            <person name="Feng G."/>
            <person name="Zhu H."/>
        </authorList>
    </citation>
    <scope>NUCLEOTIDE SEQUENCE [LARGE SCALE GENOMIC DNA]</scope>
    <source>
        <strain evidence="9">zong2l5</strain>
    </source>
</reference>
<accession>A0A371K413</accession>
<dbReference type="RefSeq" id="WP_115858027.1">
    <property type="nucleotide sequence ID" value="NZ_QTSU01000001.1"/>
</dbReference>
<comment type="caution">
    <text evidence="8">The sequence shown here is derived from an EMBL/GenBank/DDBJ whole genome shotgun (WGS) entry which is preliminary data.</text>
</comment>
<dbReference type="SUPFAM" id="SSF55486">
    <property type="entry name" value="Metalloproteases ('zincins'), catalytic domain"/>
    <property type="match status" value="1"/>
</dbReference>
<protein>
    <submittedName>
        <fullName evidence="8">Peptidase M10</fullName>
    </submittedName>
</protein>
<keyword evidence="1" id="KW-0645">Protease</keyword>
<feature type="domain" description="Peptidase metallopeptidase" evidence="7">
    <location>
        <begin position="159"/>
        <end position="325"/>
    </location>
</feature>
<feature type="chain" id="PRO_5016614505" evidence="6">
    <location>
        <begin position="24"/>
        <end position="467"/>
    </location>
</feature>
<evidence type="ECO:0000256" key="4">
    <source>
        <dbReference type="ARBA" id="ARBA00022833"/>
    </source>
</evidence>
<organism evidence="8 9">
    <name type="scientific">Lysobacter silvisoli</name>
    <dbReference type="NCBI Taxonomy" id="2293254"/>
    <lineage>
        <taxon>Bacteria</taxon>
        <taxon>Pseudomonadati</taxon>
        <taxon>Pseudomonadota</taxon>
        <taxon>Gammaproteobacteria</taxon>
        <taxon>Lysobacterales</taxon>
        <taxon>Lysobacteraceae</taxon>
        <taxon>Lysobacter</taxon>
    </lineage>
</organism>
<keyword evidence="9" id="KW-1185">Reference proteome</keyword>
<dbReference type="EMBL" id="QTSU01000001">
    <property type="protein sequence ID" value="RDZ28587.1"/>
    <property type="molecule type" value="Genomic_DNA"/>
</dbReference>
<evidence type="ECO:0000256" key="5">
    <source>
        <dbReference type="SAM" id="MobiDB-lite"/>
    </source>
</evidence>
<evidence type="ECO:0000313" key="9">
    <source>
        <dbReference type="Proteomes" id="UP000264492"/>
    </source>
</evidence>
<dbReference type="OrthoDB" id="3669864at2"/>
<dbReference type="InterPro" id="IPR024079">
    <property type="entry name" value="MetalloPept_cat_dom_sf"/>
</dbReference>
<dbReference type="Proteomes" id="UP000264492">
    <property type="component" value="Unassembled WGS sequence"/>
</dbReference>
<dbReference type="Pfam" id="PF00413">
    <property type="entry name" value="Peptidase_M10"/>
    <property type="match status" value="1"/>
</dbReference>
<evidence type="ECO:0000256" key="3">
    <source>
        <dbReference type="ARBA" id="ARBA00022801"/>
    </source>
</evidence>
<gene>
    <name evidence="8" type="ORF">DX914_05535</name>
</gene>
<feature type="region of interest" description="Disordered" evidence="5">
    <location>
        <begin position="24"/>
        <end position="45"/>
    </location>
</feature>
<dbReference type="InterPro" id="IPR001818">
    <property type="entry name" value="Pept_M10_metallopeptidase"/>
</dbReference>
<dbReference type="Gene3D" id="2.60.120.380">
    <property type="match status" value="1"/>
</dbReference>
<keyword evidence="6" id="KW-0732">Signal</keyword>
<dbReference type="GO" id="GO:0008270">
    <property type="term" value="F:zinc ion binding"/>
    <property type="evidence" value="ECO:0007669"/>
    <property type="project" value="InterPro"/>
</dbReference>